<comment type="caution">
    <text evidence="3">The sequence shown here is derived from an EMBL/GenBank/DDBJ whole genome shotgun (WGS) entry which is preliminary data.</text>
</comment>
<dbReference type="EC" id="2.7.1.181" evidence="3"/>
<proteinExistence type="predicted"/>
<dbReference type="SUPFAM" id="SSF57997">
    <property type="entry name" value="Tropomyosin"/>
    <property type="match status" value="1"/>
</dbReference>
<name>A0AAE3HLX6_9GAMM</name>
<dbReference type="Pfam" id="PF08241">
    <property type="entry name" value="Methyltransf_11"/>
    <property type="match status" value="1"/>
</dbReference>
<dbReference type="GO" id="GO:0032259">
    <property type="term" value="P:methylation"/>
    <property type="evidence" value="ECO:0007669"/>
    <property type="project" value="UniProtKB-KW"/>
</dbReference>
<reference evidence="3" key="1">
    <citation type="submission" date="2022-08" db="EMBL/GenBank/DDBJ databases">
        <title>Genomic Encyclopedia of Type Strains, Phase III (KMG-III): the genomes of soil and plant-associated and newly described type strains.</title>
        <authorList>
            <person name="Whitman W."/>
        </authorList>
    </citation>
    <scope>NUCLEOTIDE SEQUENCE</scope>
    <source>
        <strain evidence="3">HMT 1</strain>
    </source>
</reference>
<accession>A0AAE3HLX6</accession>
<dbReference type="AlphaFoldDB" id="A0AAE3HLX6"/>
<dbReference type="PANTHER" id="PTHR43591">
    <property type="entry name" value="METHYLTRANSFERASE"/>
    <property type="match status" value="1"/>
</dbReference>
<dbReference type="Gene3D" id="1.10.287.1490">
    <property type="match status" value="1"/>
</dbReference>
<keyword evidence="3" id="KW-0489">Methyltransferase</keyword>
<dbReference type="Proteomes" id="UP001204445">
    <property type="component" value="Unassembled WGS sequence"/>
</dbReference>
<evidence type="ECO:0000256" key="1">
    <source>
        <dbReference type="SAM" id="Coils"/>
    </source>
</evidence>
<dbReference type="EC" id="2.1.1.294" evidence="3"/>
<evidence type="ECO:0000313" key="3">
    <source>
        <dbReference type="EMBL" id="MCS3903569.1"/>
    </source>
</evidence>
<organism evidence="3 4">
    <name type="scientific">Methylohalomonas lacus</name>
    <dbReference type="NCBI Taxonomy" id="398773"/>
    <lineage>
        <taxon>Bacteria</taxon>
        <taxon>Pseudomonadati</taxon>
        <taxon>Pseudomonadota</taxon>
        <taxon>Gammaproteobacteria</taxon>
        <taxon>Methylohalomonadales</taxon>
        <taxon>Methylohalomonadaceae</taxon>
        <taxon>Methylohalomonas</taxon>
    </lineage>
</organism>
<dbReference type="RefSeq" id="WP_259055405.1">
    <property type="nucleotide sequence ID" value="NZ_JANUCT010000009.1"/>
</dbReference>
<dbReference type="EC" id="2.1.1.-" evidence="3"/>
<dbReference type="CDD" id="cd02440">
    <property type="entry name" value="AdoMet_MTases"/>
    <property type="match status" value="1"/>
</dbReference>
<dbReference type="GO" id="GO:0008757">
    <property type="term" value="F:S-adenosylmethionine-dependent methyltransferase activity"/>
    <property type="evidence" value="ECO:0007669"/>
    <property type="project" value="InterPro"/>
</dbReference>
<evidence type="ECO:0000259" key="2">
    <source>
        <dbReference type="Pfam" id="PF08241"/>
    </source>
</evidence>
<feature type="domain" description="Methyltransferase type 11" evidence="2">
    <location>
        <begin position="44"/>
        <end position="137"/>
    </location>
</feature>
<dbReference type="InterPro" id="IPR013216">
    <property type="entry name" value="Methyltransf_11"/>
</dbReference>
<gene>
    <name evidence="3" type="ORF">J2T55_001595</name>
</gene>
<sequence>MTDGFYRAFEERHRGLREVIKARMSAYLPFIQGLQELGRELQALDLGCGRGEWLELLAENSVNVQGVDQNEGMLQACLDRELNVVRKDALEYLKQQSDGSFDIVSAFHFVEHIPFASLQTLVKEALRVLKPAGLLIMETPNPDNVVVGASGFYMDPTHTQPIPAPLLAFLTEYQGYARQKVLGLQEPESVRSDDHIGLRDVLFHVSPDYAVVAQAPANEEALAVLDAAFEQEYGRSLGELCQRFDQGLGESFEMLRDRLDRSEGAQSDMAIRIARTESLASEIAALRAEAGEHKGRAEALQSELETAHTRTERLESALATVQSRVEQLSCDLSDRDRELETTQSHIELLRSDLSDKNDAIASAQAALEEQQAHGQWLQNEWNAATVKIDELNKSAHRWWQTAESLNTELQAVYRSKSWRVTWPLRKAMVLVKWLLRLPIRFASAMIHLSKVLARWFVAKAIAFVLRRDGLKWRAFQWVNRHSRLKQRLKALVRDRGLISAQNDGDLESTASGSLETSEYAFEPGDDDNEMATLTPNAKAIYKQLKGHVDDKDR</sequence>
<keyword evidence="4" id="KW-1185">Reference proteome</keyword>
<dbReference type="EMBL" id="JANUCT010000009">
    <property type="protein sequence ID" value="MCS3903569.1"/>
    <property type="molecule type" value="Genomic_DNA"/>
</dbReference>
<keyword evidence="3" id="KW-0808">Transferase</keyword>
<protein>
    <submittedName>
        <fullName evidence="3">O-antigen chain-terminating methyltransferase</fullName>
        <ecNumber evidence="3">2.1.1.-</ecNumber>
        <ecNumber evidence="3">2.1.1.294</ecNumber>
        <ecNumber evidence="3">2.7.1.181</ecNumber>
    </submittedName>
</protein>
<dbReference type="Gene3D" id="3.40.50.150">
    <property type="entry name" value="Vaccinia Virus protein VP39"/>
    <property type="match status" value="1"/>
</dbReference>
<evidence type="ECO:0000313" key="4">
    <source>
        <dbReference type="Proteomes" id="UP001204445"/>
    </source>
</evidence>
<feature type="coiled-coil region" evidence="1">
    <location>
        <begin position="283"/>
        <end position="373"/>
    </location>
</feature>
<dbReference type="SUPFAM" id="SSF53335">
    <property type="entry name" value="S-adenosyl-L-methionine-dependent methyltransferases"/>
    <property type="match status" value="1"/>
</dbReference>
<keyword evidence="1" id="KW-0175">Coiled coil</keyword>
<dbReference type="InterPro" id="IPR029063">
    <property type="entry name" value="SAM-dependent_MTases_sf"/>
</dbReference>